<keyword evidence="3" id="KW-1185">Reference proteome</keyword>
<name>A0A7C8IIY8_9PLEO</name>
<dbReference type="Proteomes" id="UP000481861">
    <property type="component" value="Unassembled WGS sequence"/>
</dbReference>
<dbReference type="EMBL" id="JAADJZ010000004">
    <property type="protein sequence ID" value="KAF2875450.1"/>
    <property type="molecule type" value="Genomic_DNA"/>
</dbReference>
<accession>A0A7C8IIY8</accession>
<reference evidence="2 3" key="1">
    <citation type="submission" date="2020-01" db="EMBL/GenBank/DDBJ databases">
        <authorList>
            <consortium name="DOE Joint Genome Institute"/>
            <person name="Haridas S."/>
            <person name="Albert R."/>
            <person name="Binder M."/>
            <person name="Bloem J."/>
            <person name="Labutti K."/>
            <person name="Salamov A."/>
            <person name="Andreopoulos B."/>
            <person name="Baker S.E."/>
            <person name="Barry K."/>
            <person name="Bills G."/>
            <person name="Bluhm B.H."/>
            <person name="Cannon C."/>
            <person name="Castanera R."/>
            <person name="Culley D.E."/>
            <person name="Daum C."/>
            <person name="Ezra D."/>
            <person name="Gonzalez J.B."/>
            <person name="Henrissat B."/>
            <person name="Kuo A."/>
            <person name="Liang C."/>
            <person name="Lipzen A."/>
            <person name="Lutzoni F."/>
            <person name="Magnuson J."/>
            <person name="Mondo S."/>
            <person name="Nolan M."/>
            <person name="Ohm R."/>
            <person name="Pangilinan J."/>
            <person name="Park H.-J.H."/>
            <person name="Ramirez L."/>
            <person name="Alfaro M."/>
            <person name="Sun H."/>
            <person name="Tritt A."/>
            <person name="Yoshinaga Y."/>
            <person name="Zwiers L.-H.L."/>
            <person name="Turgeon B.G."/>
            <person name="Goodwin S.B."/>
            <person name="Spatafora J.W."/>
            <person name="Crous P.W."/>
            <person name="Grigoriev I.V."/>
        </authorList>
    </citation>
    <scope>NUCLEOTIDE SEQUENCE [LARGE SCALE GENOMIC DNA]</scope>
    <source>
        <strain evidence="2 3">CBS 611.86</strain>
    </source>
</reference>
<organism evidence="2 3">
    <name type="scientific">Massariosphaeria phaeospora</name>
    <dbReference type="NCBI Taxonomy" id="100035"/>
    <lineage>
        <taxon>Eukaryota</taxon>
        <taxon>Fungi</taxon>
        <taxon>Dikarya</taxon>
        <taxon>Ascomycota</taxon>
        <taxon>Pezizomycotina</taxon>
        <taxon>Dothideomycetes</taxon>
        <taxon>Pleosporomycetidae</taxon>
        <taxon>Pleosporales</taxon>
        <taxon>Pleosporales incertae sedis</taxon>
        <taxon>Massariosphaeria</taxon>
    </lineage>
</organism>
<feature type="compositionally biased region" description="Polar residues" evidence="1">
    <location>
        <begin position="111"/>
        <end position="128"/>
    </location>
</feature>
<feature type="region of interest" description="Disordered" evidence="1">
    <location>
        <begin position="110"/>
        <end position="170"/>
    </location>
</feature>
<feature type="compositionally biased region" description="Pro residues" evidence="1">
    <location>
        <begin position="136"/>
        <end position="145"/>
    </location>
</feature>
<proteinExistence type="predicted"/>
<feature type="compositionally biased region" description="Polar residues" evidence="1">
    <location>
        <begin position="161"/>
        <end position="170"/>
    </location>
</feature>
<sequence length="170" mass="18246">MSSPLIFKDVAGPSTFCRVPIPPYLCTPQLGCAYRLTAIIAGCGLKDRSSSGSLGCDIECQYVMGASHFLPPNHHDHPHLNFSLSTPSHISSHPHLPLHITTPRSLAIPSHTRSLNQSPISLPSTTFKSRLSPTRILPPPSPLSPPSSQTPIYQVPAPPAQLNSPLKTLP</sequence>
<evidence type="ECO:0000313" key="3">
    <source>
        <dbReference type="Proteomes" id="UP000481861"/>
    </source>
</evidence>
<comment type="caution">
    <text evidence="2">The sequence shown here is derived from an EMBL/GenBank/DDBJ whole genome shotgun (WGS) entry which is preliminary data.</text>
</comment>
<protein>
    <submittedName>
        <fullName evidence="2">Uncharacterized protein</fullName>
    </submittedName>
</protein>
<evidence type="ECO:0000313" key="2">
    <source>
        <dbReference type="EMBL" id="KAF2875450.1"/>
    </source>
</evidence>
<evidence type="ECO:0000256" key="1">
    <source>
        <dbReference type="SAM" id="MobiDB-lite"/>
    </source>
</evidence>
<dbReference type="AlphaFoldDB" id="A0A7C8IIY8"/>
<gene>
    <name evidence="2" type="ORF">BDV95DRAFT_273956</name>
</gene>